<gene>
    <name evidence="2" type="ORF">LOTGIDRAFT_185103</name>
</gene>
<comment type="similarity">
    <text evidence="1">Belongs to the SMDT1/EMRE family.</text>
</comment>
<reference evidence="2 3" key="1">
    <citation type="journal article" date="2013" name="Nature">
        <title>Insights into bilaterian evolution from three spiralian genomes.</title>
        <authorList>
            <person name="Simakov O."/>
            <person name="Marletaz F."/>
            <person name="Cho S.J."/>
            <person name="Edsinger-Gonzales E."/>
            <person name="Havlak P."/>
            <person name="Hellsten U."/>
            <person name="Kuo D.H."/>
            <person name="Larsson T."/>
            <person name="Lv J."/>
            <person name="Arendt D."/>
            <person name="Savage R."/>
            <person name="Osoegawa K."/>
            <person name="de Jong P."/>
            <person name="Grimwood J."/>
            <person name="Chapman J.A."/>
            <person name="Shapiro H."/>
            <person name="Aerts A."/>
            <person name="Otillar R.P."/>
            <person name="Terry A.Y."/>
            <person name="Boore J.L."/>
            <person name="Grigoriev I.V."/>
            <person name="Lindberg D.R."/>
            <person name="Seaver E.C."/>
            <person name="Weisblat D.A."/>
            <person name="Putnam N.H."/>
            <person name="Rokhsar D.S."/>
        </authorList>
    </citation>
    <scope>NUCLEOTIDE SEQUENCE [LARGE SCALE GENOMIC DNA]</scope>
</reference>
<keyword evidence="1" id="KW-0106">Calcium</keyword>
<keyword evidence="1" id="KW-0406">Ion transport</keyword>
<dbReference type="Proteomes" id="UP000030746">
    <property type="component" value="Unassembled WGS sequence"/>
</dbReference>
<organism evidence="2 3">
    <name type="scientific">Lottia gigantea</name>
    <name type="common">Giant owl limpet</name>
    <dbReference type="NCBI Taxonomy" id="225164"/>
    <lineage>
        <taxon>Eukaryota</taxon>
        <taxon>Metazoa</taxon>
        <taxon>Spiralia</taxon>
        <taxon>Lophotrochozoa</taxon>
        <taxon>Mollusca</taxon>
        <taxon>Gastropoda</taxon>
        <taxon>Patellogastropoda</taxon>
        <taxon>Lottioidea</taxon>
        <taxon>Lottiidae</taxon>
        <taxon>Lottia</taxon>
    </lineage>
</organism>
<name>V4CN30_LOTGI</name>
<dbReference type="AlphaFoldDB" id="V4CN30"/>
<dbReference type="GO" id="GO:0051560">
    <property type="term" value="P:mitochondrial calcium ion homeostasis"/>
    <property type="evidence" value="ECO:0007669"/>
    <property type="project" value="UniProtKB-UniRule"/>
</dbReference>
<keyword evidence="1" id="KW-0472">Membrane</keyword>
<keyword evidence="1" id="KW-0109">Calcium transport</keyword>
<dbReference type="KEGG" id="lgi:LOTGIDRAFT_185103"/>
<keyword evidence="1" id="KW-0999">Mitochondrion inner membrane</keyword>
<dbReference type="EMBL" id="KB199905">
    <property type="protein sequence ID" value="ESP03790.1"/>
    <property type="molecule type" value="Genomic_DNA"/>
</dbReference>
<dbReference type="GO" id="GO:0036444">
    <property type="term" value="P:calcium import into the mitochondrion"/>
    <property type="evidence" value="ECO:0007669"/>
    <property type="project" value="UniProtKB-UniRule"/>
</dbReference>
<evidence type="ECO:0000313" key="3">
    <source>
        <dbReference type="Proteomes" id="UP000030746"/>
    </source>
</evidence>
<evidence type="ECO:0000313" key="2">
    <source>
        <dbReference type="EMBL" id="ESP03790.1"/>
    </source>
</evidence>
<keyword evidence="3" id="KW-1185">Reference proteome</keyword>
<dbReference type="GeneID" id="20244640"/>
<dbReference type="GO" id="GO:1990246">
    <property type="term" value="C:uniplex complex"/>
    <property type="evidence" value="ECO:0007669"/>
    <property type="project" value="UniProtKB-UniRule"/>
</dbReference>
<sequence>MAARFTALCLNAVKRQIVMPTKVKAVKPVVQHRNMVTVHTETGGFSPKPEPVTFSSFTRYSANLLFFTIVGFALSKVCASLLDEHDIFSFDEDDD</sequence>
<keyword evidence="1" id="KW-0809">Transit peptide</keyword>
<proteinExistence type="inferred from homology"/>
<comment type="subunit">
    <text evidence="1">Component of the uniplex complex. Interacts (via the transmembrane region) with MCU (via the first transmembrane region); the interaction is direct.</text>
</comment>
<dbReference type="OrthoDB" id="10039145at2759"/>
<dbReference type="CTD" id="20244640"/>
<comment type="subcellular location">
    <subcellularLocation>
        <location evidence="1">Mitochondrion inner membrane</location>
        <topology evidence="1">Single-pass membrane protein</topology>
    </subcellularLocation>
</comment>
<evidence type="ECO:0000256" key="1">
    <source>
        <dbReference type="RuleBase" id="RU369077"/>
    </source>
</evidence>
<dbReference type="STRING" id="225164.V4CN30"/>
<keyword evidence="1" id="KW-0813">Transport</keyword>
<dbReference type="RefSeq" id="XP_009045272.1">
    <property type="nucleotide sequence ID" value="XM_009047024.1"/>
</dbReference>
<protein>
    <recommendedName>
        <fullName evidence="1">Essential MCU regulator, mitochondrial</fullName>
    </recommendedName>
    <alternativeName>
        <fullName evidence="1">Single-pass membrane protein with aspartate-rich tail 1, mitochondrial</fullName>
    </alternativeName>
</protein>
<accession>V4CN30</accession>
<dbReference type="HOGENOM" id="CLU_2375140_0_0_1"/>
<dbReference type="InterPro" id="IPR018782">
    <property type="entry name" value="MCU_reg"/>
</dbReference>
<comment type="function">
    <text evidence="1">Essential regulatory subunit of the mitochondrial calcium uniporter complex (uniplex), a complex that mediates calcium uptake into mitochondria.</text>
</comment>
<dbReference type="Pfam" id="PF10161">
    <property type="entry name" value="DDDD"/>
    <property type="match status" value="1"/>
</dbReference>
<keyword evidence="1" id="KW-0496">Mitochondrion</keyword>